<sequence length="319" mass="34240">MALTPSQRATARKSLGAQLAAATVADRHDEVLRIVASGGPELICTGLLLDASSALMSYAQFCIDKGHVEALAKVVAARPGGVTLADCCIVEEGTVYGVTVSTTYDPVKAALERCDVALVNVLLDARAHLPTELSLRRDIDFMHLRTLRKLLGFTLAEEAPQLGALCRHFVRRSIPLLDKDGPASLADELVINGSWHQQRGADEVTQLLRDYAAAGTLRVDDVVDIKWRHVGNCRLLLAAIKKGCTPLVCELIDMGCDWRLAIGPKAPDLPTAIRSFGREGDAELAAAAAEALMRVRLRNLAAQQAATAQPATARRRAVL</sequence>
<protein>
    <submittedName>
        <fullName evidence="1">Uncharacterized protein</fullName>
    </submittedName>
</protein>
<gene>
    <name evidence="1" type="ordered locus">Mpe_B0644</name>
</gene>
<dbReference type="RefSeq" id="WP_011831953.1">
    <property type="nucleotide sequence ID" value="NC_008826.1"/>
</dbReference>
<geneLocation type="plasmid" evidence="1 2">
    <name>RPME01</name>
</geneLocation>
<accession>A2SPB9</accession>
<keyword evidence="2" id="KW-1185">Reference proteome</keyword>
<proteinExistence type="predicted"/>
<dbReference type="EMBL" id="CP000556">
    <property type="protein sequence ID" value="ABM97408.1"/>
    <property type="molecule type" value="Genomic_DNA"/>
</dbReference>
<dbReference type="AlphaFoldDB" id="A2SPB9"/>
<keyword evidence="1" id="KW-0614">Plasmid</keyword>
<name>A2SPB9_METPP</name>
<evidence type="ECO:0000313" key="2">
    <source>
        <dbReference type="Proteomes" id="UP000000366"/>
    </source>
</evidence>
<dbReference type="Proteomes" id="UP000000366">
    <property type="component" value="Plasmid RPME01"/>
</dbReference>
<organism evidence="1 2">
    <name type="scientific">Methylibium petroleiphilum (strain ATCC BAA-1232 / LMG 22953 / PM1)</name>
    <dbReference type="NCBI Taxonomy" id="420662"/>
    <lineage>
        <taxon>Bacteria</taxon>
        <taxon>Pseudomonadati</taxon>
        <taxon>Pseudomonadota</taxon>
        <taxon>Betaproteobacteria</taxon>
        <taxon>Burkholderiales</taxon>
        <taxon>Sphaerotilaceae</taxon>
        <taxon>Methylibium</taxon>
    </lineage>
</organism>
<dbReference type="KEGG" id="mpt:Mpe_B0644"/>
<dbReference type="HOGENOM" id="CLU_871001_0_0_4"/>
<evidence type="ECO:0000313" key="1">
    <source>
        <dbReference type="EMBL" id="ABM97408.1"/>
    </source>
</evidence>
<reference evidence="1 2" key="1">
    <citation type="journal article" date="2007" name="J. Bacteriol.">
        <title>Whole-genome analysis of the methyl tert-butyl ether-degrading beta-proteobacterium Methylibium petroleiphilum PM1.</title>
        <authorList>
            <person name="Kane S.R."/>
            <person name="Chakicherla A.Y."/>
            <person name="Chain P.S.G."/>
            <person name="Schmidt R."/>
            <person name="Shin M.W."/>
            <person name="Legler T.C."/>
            <person name="Scow K.M."/>
            <person name="Larimer F.W."/>
            <person name="Lucas S.M."/>
            <person name="Richardson P.M."/>
            <person name="Hristova K.R."/>
        </authorList>
    </citation>
    <scope>NUCLEOTIDE SEQUENCE [LARGE SCALE GENOMIC DNA]</scope>
    <source>
        <strain evidence="2">ATCC BAA-1232 / LMG 22953 / PM1</strain>
        <plasmid evidence="1 2">RPME01</plasmid>
    </source>
</reference>